<dbReference type="OrthoDB" id="484884at2"/>
<dbReference type="HOGENOM" id="CLU_093444_0_2_3"/>
<dbReference type="Proteomes" id="UP000003835">
    <property type="component" value="Unassembled WGS sequence"/>
</dbReference>
<feature type="transmembrane region" description="Helical" evidence="1">
    <location>
        <begin position="54"/>
        <end position="71"/>
    </location>
</feature>
<evidence type="ECO:0000313" key="2">
    <source>
        <dbReference type="EMBL" id="EDX77657.1"/>
    </source>
</evidence>
<keyword evidence="1" id="KW-1133">Transmembrane helix</keyword>
<dbReference type="eggNOG" id="COG3932">
    <property type="taxonomic scope" value="Bacteria"/>
</dbReference>
<dbReference type="Pfam" id="PF06055">
    <property type="entry name" value="ExoD"/>
    <property type="match status" value="1"/>
</dbReference>
<dbReference type="EMBL" id="DS989843">
    <property type="protein sequence ID" value="EDX77657.1"/>
    <property type="molecule type" value="Genomic_DNA"/>
</dbReference>
<dbReference type="PIRSF" id="PIRSF033239">
    <property type="entry name" value="ExoD"/>
    <property type="match status" value="1"/>
</dbReference>
<keyword evidence="1" id="KW-0472">Membrane</keyword>
<organism evidence="2 3">
    <name type="scientific">Coleofasciculus chthonoplastes PCC 7420</name>
    <dbReference type="NCBI Taxonomy" id="118168"/>
    <lineage>
        <taxon>Bacteria</taxon>
        <taxon>Bacillati</taxon>
        <taxon>Cyanobacteriota</taxon>
        <taxon>Cyanophyceae</taxon>
        <taxon>Coleofasciculales</taxon>
        <taxon>Coleofasciculaceae</taxon>
        <taxon>Coleofasciculus</taxon>
    </lineage>
</organism>
<proteinExistence type="predicted"/>
<dbReference type="STRING" id="118168.MC7420_2981"/>
<evidence type="ECO:0000256" key="1">
    <source>
        <dbReference type="SAM" id="Phobius"/>
    </source>
</evidence>
<dbReference type="PANTHER" id="PTHR41795">
    <property type="entry name" value="EXOPOLYSACCHARIDE SYNTHESIS PROTEIN"/>
    <property type="match status" value="1"/>
</dbReference>
<keyword evidence="3" id="KW-1185">Reference proteome</keyword>
<sequence>MHLKFTQDIESLLSRLTHQPLTLRDILTETSERGFSLVIGLLVLPFLFPMPPGASSVLGLGCLVLSVQMALGRRKPWLPRKVANFRFPPSLSLKLLKNLKRVMRVLEKIVRPRWLTVAESPKVWRWNGCCMSWLTLLLILPFPFTNPMPTAAILLLVVATLEQDGLLMCVGYGLTALVTLAFAFIAYVLWQSTHLLPISF</sequence>
<keyword evidence="1" id="KW-0812">Transmembrane</keyword>
<gene>
    <name evidence="2" type="ORF">MC7420_2981</name>
</gene>
<evidence type="ECO:0000313" key="3">
    <source>
        <dbReference type="Proteomes" id="UP000003835"/>
    </source>
</evidence>
<feature type="transmembrane region" description="Helical" evidence="1">
    <location>
        <begin position="165"/>
        <end position="190"/>
    </location>
</feature>
<dbReference type="RefSeq" id="WP_006098918.1">
    <property type="nucleotide sequence ID" value="NZ_DS989843.1"/>
</dbReference>
<name>B4VJR4_9CYAN</name>
<reference evidence="2 3" key="1">
    <citation type="submission" date="2008-07" db="EMBL/GenBank/DDBJ databases">
        <authorList>
            <person name="Tandeau de Marsac N."/>
            <person name="Ferriera S."/>
            <person name="Johnson J."/>
            <person name="Kravitz S."/>
            <person name="Beeson K."/>
            <person name="Sutton G."/>
            <person name="Rogers Y.-H."/>
            <person name="Friedman R."/>
            <person name="Frazier M."/>
            <person name="Venter J.C."/>
        </authorList>
    </citation>
    <scope>NUCLEOTIDE SEQUENCE [LARGE SCALE GENOMIC DNA]</scope>
    <source>
        <strain evidence="2 3">PCC 7420</strain>
    </source>
</reference>
<dbReference type="InterPro" id="IPR010331">
    <property type="entry name" value="ExoD"/>
</dbReference>
<accession>B4VJR4</accession>
<dbReference type="PANTHER" id="PTHR41795:SF1">
    <property type="entry name" value="EXOPOLYSACCHARIDE SYNTHESIS PROTEIN"/>
    <property type="match status" value="1"/>
</dbReference>
<protein>
    <submittedName>
        <fullName evidence="2">Exopolysaccharide synthesis, ExoD superfamily</fullName>
    </submittedName>
</protein>
<dbReference type="AlphaFoldDB" id="B4VJR4"/>